<evidence type="ECO:0000313" key="1">
    <source>
        <dbReference type="EMBL" id="KAE9384503.1"/>
    </source>
</evidence>
<dbReference type="EMBL" id="ML770133">
    <property type="protein sequence ID" value="KAE9384503.1"/>
    <property type="molecule type" value="Genomic_DNA"/>
</dbReference>
<gene>
    <name evidence="1" type="ORF">BT96DRAFT_950525</name>
</gene>
<dbReference type="Proteomes" id="UP000799118">
    <property type="component" value="Unassembled WGS sequence"/>
</dbReference>
<keyword evidence="2" id="KW-1185">Reference proteome</keyword>
<organism evidence="1 2">
    <name type="scientific">Gymnopus androsaceus JB14</name>
    <dbReference type="NCBI Taxonomy" id="1447944"/>
    <lineage>
        <taxon>Eukaryota</taxon>
        <taxon>Fungi</taxon>
        <taxon>Dikarya</taxon>
        <taxon>Basidiomycota</taxon>
        <taxon>Agaricomycotina</taxon>
        <taxon>Agaricomycetes</taxon>
        <taxon>Agaricomycetidae</taxon>
        <taxon>Agaricales</taxon>
        <taxon>Marasmiineae</taxon>
        <taxon>Omphalotaceae</taxon>
        <taxon>Gymnopus</taxon>
    </lineage>
</organism>
<dbReference type="AlphaFoldDB" id="A0A6A4GGM3"/>
<proteinExistence type="predicted"/>
<sequence>MGVDYWPNLWPMTRLVIDSHGRNMDSMTKISKKLEIHNSLTRELTLILMGMPSTGVWTVVKTHRPEIVGGKSVVVYDRFLKLTEQAQNVYNVHEQASFLFERGRAIRGIKNPSKHDSPEDWVWYIQMYPNQCPTGIKYDHNDHTLTCNVRGWLLPCFMPPKALPLKWEKTYCLCPSVVDYVPYNGP</sequence>
<evidence type="ECO:0000313" key="2">
    <source>
        <dbReference type="Proteomes" id="UP000799118"/>
    </source>
</evidence>
<reference evidence="1" key="1">
    <citation type="journal article" date="2019" name="Environ. Microbiol.">
        <title>Fungal ecological strategies reflected in gene transcription - a case study of two litter decomposers.</title>
        <authorList>
            <person name="Barbi F."/>
            <person name="Kohler A."/>
            <person name="Barry K."/>
            <person name="Baskaran P."/>
            <person name="Daum C."/>
            <person name="Fauchery L."/>
            <person name="Ihrmark K."/>
            <person name="Kuo A."/>
            <person name="LaButti K."/>
            <person name="Lipzen A."/>
            <person name="Morin E."/>
            <person name="Grigoriev I.V."/>
            <person name="Henrissat B."/>
            <person name="Lindahl B."/>
            <person name="Martin F."/>
        </authorList>
    </citation>
    <scope>NUCLEOTIDE SEQUENCE</scope>
    <source>
        <strain evidence="1">JB14</strain>
    </source>
</reference>
<protein>
    <submittedName>
        <fullName evidence="1">Uncharacterized protein</fullName>
    </submittedName>
</protein>
<accession>A0A6A4GGM3</accession>
<name>A0A6A4GGM3_9AGAR</name>